<dbReference type="PANTHER" id="PTHR43712:SF1">
    <property type="entry name" value="HYPOTHETICAL O-METHYLTRANSFERASE (EUROFUNG)-RELATED"/>
    <property type="match status" value="1"/>
</dbReference>
<dbReference type="Pfam" id="PF08240">
    <property type="entry name" value="ADH_N"/>
    <property type="match status" value="1"/>
</dbReference>
<dbReference type="EMBL" id="PQXN01000277">
    <property type="protein sequence ID" value="TGO47424.1"/>
    <property type="molecule type" value="Genomic_DNA"/>
</dbReference>
<dbReference type="InterPro" id="IPR001077">
    <property type="entry name" value="COMT_C"/>
</dbReference>
<gene>
    <name evidence="5" type="ORF">BCON_0278g00010</name>
</gene>
<dbReference type="InterPro" id="IPR036388">
    <property type="entry name" value="WH-like_DNA-bd_sf"/>
</dbReference>
<dbReference type="Gene3D" id="3.40.50.150">
    <property type="entry name" value="Vaccinia Virus protein VP39"/>
    <property type="match status" value="1"/>
</dbReference>
<dbReference type="SUPFAM" id="SSF51735">
    <property type="entry name" value="NAD(P)-binding Rossmann-fold domains"/>
    <property type="match status" value="1"/>
</dbReference>
<keyword evidence="6" id="KW-1185">Reference proteome</keyword>
<evidence type="ECO:0000313" key="5">
    <source>
        <dbReference type="EMBL" id="TGO47424.1"/>
    </source>
</evidence>
<dbReference type="InterPro" id="IPR013154">
    <property type="entry name" value="ADH-like_N"/>
</dbReference>
<dbReference type="InterPro" id="IPR016461">
    <property type="entry name" value="COMT-like"/>
</dbReference>
<dbReference type="PANTHER" id="PTHR43712">
    <property type="entry name" value="PUTATIVE (AFU_ORTHOLOGUE AFUA_4G14580)-RELATED"/>
    <property type="match status" value="1"/>
</dbReference>
<name>A0A4Z1HEN1_9HELO</name>
<dbReference type="SMART" id="SM00829">
    <property type="entry name" value="PKS_ER"/>
    <property type="match status" value="1"/>
</dbReference>
<sequence length="741" mass="81573">MEAIKTLTNEIQNAAATADEAGRKELLDSLRDLQYSIEKPEDTMQRVIHLHLVIAITRTAVDLKIFNIPGDSDGPLRLQDLASRTGADPALLALVKATDNSYHVKDTPHAFIVRDDQRNGRGLVASSQTSKNLSIAEIQAGLYHNYDVLGLAYQVLPDFLASTKYQTPTETHKAAFQKAWNTDLPLWLWFQSRPKETAQFNRFMIAQRSSTPNTFNFLPIEEECKNWPAEKPLFVDIGGASGQQCIEFRKRFPDMRGRVTFQDLPREIEHAISQGLSDGVEAMAHDFYTPQVIKGAKFYYLRAILYDHLDDKAILILKNIMQVMEKDSLILLDEMVLPNHNVDWFATQTDLTMLAAFGSMEQTEAQWKSLLDGVGLKAVGKFCIQSKEDKLIMSLSKTMQAIYASRPSATAQLQLTLKSLPVPTIFSSSNTALVRVHAAGINPSDVANAILDRFGAKKPIIPGRDFAGTVIQAPSDPQLEGADVNGTSGRELSLSIDGTHAEYIAVPVEGLAIKPKCLSWTQASAMGVPYSTAYLMLEKAAARAGDVVLIFGARGAVGKAARELANAKGLKIITTSRVDGADVNVTSDENLNNVLELNNGRGPSIILDCAGSPVLMEKGLAILGKSRRYIFASGMRGGRPEVKINVMTMLAMDQSLHGVNSWSLTLAETKDIMNKLRKMFEDGEIQGPEEESLTKIKLTDAVEAYQEVAKFDGKKFVIAMQDQQSSVGFYSKFGMRFSPQF</sequence>
<evidence type="ECO:0000256" key="1">
    <source>
        <dbReference type="ARBA" id="ARBA00022603"/>
    </source>
</evidence>
<dbReference type="Gene3D" id="3.40.50.720">
    <property type="entry name" value="NAD(P)-binding Rossmann-like Domain"/>
    <property type="match status" value="1"/>
</dbReference>
<dbReference type="OrthoDB" id="3340390at2759"/>
<evidence type="ECO:0000256" key="2">
    <source>
        <dbReference type="ARBA" id="ARBA00022679"/>
    </source>
</evidence>
<dbReference type="SUPFAM" id="SSF50129">
    <property type="entry name" value="GroES-like"/>
    <property type="match status" value="1"/>
</dbReference>
<dbReference type="Pfam" id="PF00891">
    <property type="entry name" value="Methyltransf_2"/>
    <property type="match status" value="1"/>
</dbReference>
<dbReference type="GO" id="GO:0032259">
    <property type="term" value="P:methylation"/>
    <property type="evidence" value="ECO:0007669"/>
    <property type="project" value="UniProtKB-KW"/>
</dbReference>
<evidence type="ECO:0000256" key="3">
    <source>
        <dbReference type="ARBA" id="ARBA00022691"/>
    </source>
</evidence>
<keyword evidence="3" id="KW-0949">S-adenosyl-L-methionine</keyword>
<dbReference type="InterPro" id="IPR020843">
    <property type="entry name" value="ER"/>
</dbReference>
<feature type="domain" description="Enoyl reductase (ER)" evidence="4">
    <location>
        <begin position="408"/>
        <end position="718"/>
    </location>
</feature>
<dbReference type="InterPro" id="IPR036291">
    <property type="entry name" value="NAD(P)-bd_dom_sf"/>
</dbReference>
<dbReference type="AlphaFoldDB" id="A0A4Z1HEN1"/>
<comment type="caution">
    <text evidence="5">The sequence shown here is derived from an EMBL/GenBank/DDBJ whole genome shotgun (WGS) entry which is preliminary data.</text>
</comment>
<dbReference type="Gene3D" id="3.90.180.10">
    <property type="entry name" value="Medium-chain alcohol dehydrogenases, catalytic domain"/>
    <property type="match status" value="1"/>
</dbReference>
<dbReference type="SUPFAM" id="SSF53335">
    <property type="entry name" value="S-adenosyl-L-methionine-dependent methyltransferases"/>
    <property type="match status" value="1"/>
</dbReference>
<dbReference type="InterPro" id="IPR011032">
    <property type="entry name" value="GroES-like_sf"/>
</dbReference>
<keyword evidence="1" id="KW-0489">Methyltransferase</keyword>
<reference evidence="5 6" key="1">
    <citation type="submission" date="2017-12" db="EMBL/GenBank/DDBJ databases">
        <title>Comparative genomics of Botrytis spp.</title>
        <authorList>
            <person name="Valero-Jimenez C.A."/>
            <person name="Tapia P."/>
            <person name="Veloso J."/>
            <person name="Silva-Moreno E."/>
            <person name="Staats M."/>
            <person name="Valdes J.H."/>
            <person name="Van Kan J.A.L."/>
        </authorList>
    </citation>
    <scope>NUCLEOTIDE SEQUENCE [LARGE SCALE GENOMIC DNA]</scope>
    <source>
        <strain evidence="5 6">MUCL11595</strain>
    </source>
</reference>
<evidence type="ECO:0000313" key="6">
    <source>
        <dbReference type="Proteomes" id="UP000297527"/>
    </source>
</evidence>
<dbReference type="PROSITE" id="PS51683">
    <property type="entry name" value="SAM_OMT_II"/>
    <property type="match status" value="1"/>
</dbReference>
<protein>
    <recommendedName>
        <fullName evidence="4">Enoyl reductase (ER) domain-containing protein</fullName>
    </recommendedName>
</protein>
<dbReference type="GO" id="GO:0008171">
    <property type="term" value="F:O-methyltransferase activity"/>
    <property type="evidence" value="ECO:0007669"/>
    <property type="project" value="InterPro"/>
</dbReference>
<dbReference type="Proteomes" id="UP000297527">
    <property type="component" value="Unassembled WGS sequence"/>
</dbReference>
<dbReference type="Gene3D" id="1.10.10.10">
    <property type="entry name" value="Winged helix-like DNA-binding domain superfamily/Winged helix DNA-binding domain"/>
    <property type="match status" value="1"/>
</dbReference>
<dbReference type="GO" id="GO:0016491">
    <property type="term" value="F:oxidoreductase activity"/>
    <property type="evidence" value="ECO:0007669"/>
    <property type="project" value="InterPro"/>
</dbReference>
<proteinExistence type="predicted"/>
<keyword evidence="2" id="KW-0808">Transferase</keyword>
<organism evidence="5 6">
    <name type="scientific">Botryotinia convoluta</name>
    <dbReference type="NCBI Taxonomy" id="54673"/>
    <lineage>
        <taxon>Eukaryota</taxon>
        <taxon>Fungi</taxon>
        <taxon>Dikarya</taxon>
        <taxon>Ascomycota</taxon>
        <taxon>Pezizomycotina</taxon>
        <taxon>Leotiomycetes</taxon>
        <taxon>Helotiales</taxon>
        <taxon>Sclerotiniaceae</taxon>
        <taxon>Botryotinia</taxon>
    </lineage>
</organism>
<accession>A0A4Z1HEN1</accession>
<evidence type="ECO:0000259" key="4">
    <source>
        <dbReference type="SMART" id="SM00829"/>
    </source>
</evidence>
<dbReference type="InterPro" id="IPR029063">
    <property type="entry name" value="SAM-dependent_MTases_sf"/>
</dbReference>